<name>A0ACB6QGH0_9PLEO</name>
<sequence length="184" mass="21464">MTTIYMGLGSHIGIMEETCQSLVNLSKFGLLAGLLERPYYGHEIKWKDKRNQSILYVRETNRRSDYFLEGCSISNTGFHFLSCYMPETKSNALEVPVPRHKPSSRWLDTTVDTAGSVATVSYLMSRAICRVRAVLNAQVWDGDQYVLWEKSYRRFFTHFECRLNEDHKHLTERPKIYNHTLKNC</sequence>
<organism evidence="1 2">
    <name type="scientific">Lindgomyces ingoldianus</name>
    <dbReference type="NCBI Taxonomy" id="673940"/>
    <lineage>
        <taxon>Eukaryota</taxon>
        <taxon>Fungi</taxon>
        <taxon>Dikarya</taxon>
        <taxon>Ascomycota</taxon>
        <taxon>Pezizomycotina</taxon>
        <taxon>Dothideomycetes</taxon>
        <taxon>Pleosporomycetidae</taxon>
        <taxon>Pleosporales</taxon>
        <taxon>Lindgomycetaceae</taxon>
        <taxon>Lindgomyces</taxon>
    </lineage>
</organism>
<dbReference type="EMBL" id="MU003527">
    <property type="protein sequence ID" value="KAF2466021.1"/>
    <property type="molecule type" value="Genomic_DNA"/>
</dbReference>
<comment type="caution">
    <text evidence="1">The sequence shown here is derived from an EMBL/GenBank/DDBJ whole genome shotgun (WGS) entry which is preliminary data.</text>
</comment>
<protein>
    <submittedName>
        <fullName evidence="1">Uncharacterized protein</fullName>
    </submittedName>
</protein>
<accession>A0ACB6QGH0</accession>
<evidence type="ECO:0000313" key="1">
    <source>
        <dbReference type="EMBL" id="KAF2466021.1"/>
    </source>
</evidence>
<dbReference type="Proteomes" id="UP000799755">
    <property type="component" value="Unassembled WGS sequence"/>
</dbReference>
<reference evidence="1" key="1">
    <citation type="journal article" date="2020" name="Stud. Mycol.">
        <title>101 Dothideomycetes genomes: a test case for predicting lifestyles and emergence of pathogens.</title>
        <authorList>
            <person name="Haridas S."/>
            <person name="Albert R."/>
            <person name="Binder M."/>
            <person name="Bloem J."/>
            <person name="Labutti K."/>
            <person name="Salamov A."/>
            <person name="Andreopoulos B."/>
            <person name="Baker S."/>
            <person name="Barry K."/>
            <person name="Bills G."/>
            <person name="Bluhm B."/>
            <person name="Cannon C."/>
            <person name="Castanera R."/>
            <person name="Culley D."/>
            <person name="Daum C."/>
            <person name="Ezra D."/>
            <person name="Gonzalez J."/>
            <person name="Henrissat B."/>
            <person name="Kuo A."/>
            <person name="Liang C."/>
            <person name="Lipzen A."/>
            <person name="Lutzoni F."/>
            <person name="Magnuson J."/>
            <person name="Mondo S."/>
            <person name="Nolan M."/>
            <person name="Ohm R."/>
            <person name="Pangilinan J."/>
            <person name="Park H.-J."/>
            <person name="Ramirez L."/>
            <person name="Alfaro M."/>
            <person name="Sun H."/>
            <person name="Tritt A."/>
            <person name="Yoshinaga Y."/>
            <person name="Zwiers L.-H."/>
            <person name="Turgeon B."/>
            <person name="Goodwin S."/>
            <person name="Spatafora J."/>
            <person name="Crous P."/>
            <person name="Grigoriev I."/>
        </authorList>
    </citation>
    <scope>NUCLEOTIDE SEQUENCE</scope>
    <source>
        <strain evidence="1">ATCC 200398</strain>
    </source>
</reference>
<proteinExistence type="predicted"/>
<gene>
    <name evidence="1" type="ORF">BDR25DRAFT_360166</name>
</gene>
<keyword evidence="2" id="KW-1185">Reference proteome</keyword>
<evidence type="ECO:0000313" key="2">
    <source>
        <dbReference type="Proteomes" id="UP000799755"/>
    </source>
</evidence>